<protein>
    <submittedName>
        <fullName evidence="2">Uncharacterized protein</fullName>
    </submittedName>
</protein>
<dbReference type="AlphaFoldDB" id="A0A061QZ49"/>
<sequence length="89" mass="8979">ARGCGQRQPPGGASGPAPSGPAPPADPLRGQPKSHPLPESSPQRSSERRGEREGAAAGTGTCPSGSLPDTPSPPFKKLVLAIKFSERTG</sequence>
<reference evidence="2" key="1">
    <citation type="submission" date="2014-05" db="EMBL/GenBank/DDBJ databases">
        <title>The transcriptome of the halophilic microalga Tetraselmis sp. GSL018 isolated from the Great Salt Lake, Utah.</title>
        <authorList>
            <person name="Jinkerson R.E."/>
            <person name="D'Adamo S."/>
            <person name="Posewitz M.C."/>
        </authorList>
    </citation>
    <scope>NUCLEOTIDE SEQUENCE</scope>
    <source>
        <strain evidence="2">GSL018</strain>
    </source>
</reference>
<organism evidence="2">
    <name type="scientific">Tetraselmis sp. GSL018</name>
    <dbReference type="NCBI Taxonomy" id="582737"/>
    <lineage>
        <taxon>Eukaryota</taxon>
        <taxon>Viridiplantae</taxon>
        <taxon>Chlorophyta</taxon>
        <taxon>core chlorophytes</taxon>
        <taxon>Chlorodendrophyceae</taxon>
        <taxon>Chlorodendrales</taxon>
        <taxon>Chlorodendraceae</taxon>
        <taxon>Tetraselmis</taxon>
    </lineage>
</organism>
<evidence type="ECO:0000256" key="1">
    <source>
        <dbReference type="SAM" id="MobiDB-lite"/>
    </source>
</evidence>
<feature type="non-terminal residue" evidence="2">
    <location>
        <position position="1"/>
    </location>
</feature>
<feature type="region of interest" description="Disordered" evidence="1">
    <location>
        <begin position="1"/>
        <end position="75"/>
    </location>
</feature>
<dbReference type="EMBL" id="GBEZ01020737">
    <property type="protein sequence ID" value="JAC65957.1"/>
    <property type="molecule type" value="Transcribed_RNA"/>
</dbReference>
<evidence type="ECO:0000313" key="2">
    <source>
        <dbReference type="EMBL" id="JAC65957.1"/>
    </source>
</evidence>
<gene>
    <name evidence="2" type="ORF">TSPGSL018_14820</name>
</gene>
<feature type="compositionally biased region" description="Basic and acidic residues" evidence="1">
    <location>
        <begin position="45"/>
        <end position="54"/>
    </location>
</feature>
<name>A0A061QZ49_9CHLO</name>
<proteinExistence type="predicted"/>
<accession>A0A061QZ49</accession>